<dbReference type="Proteomes" id="UP000677918">
    <property type="component" value="Unassembled WGS sequence"/>
</dbReference>
<comment type="similarity">
    <text evidence="1 3">Belongs to the FlgD family.</text>
</comment>
<evidence type="ECO:0000256" key="4">
    <source>
        <dbReference type="SAM" id="MobiDB-lite"/>
    </source>
</evidence>
<evidence type="ECO:0000256" key="1">
    <source>
        <dbReference type="ARBA" id="ARBA00010577"/>
    </source>
</evidence>
<feature type="compositionally biased region" description="Acidic residues" evidence="4">
    <location>
        <begin position="147"/>
        <end position="181"/>
    </location>
</feature>
<evidence type="ECO:0000313" key="5">
    <source>
        <dbReference type="EMBL" id="GIQ68640.1"/>
    </source>
</evidence>
<proteinExistence type="inferred from homology"/>
<evidence type="ECO:0000313" key="6">
    <source>
        <dbReference type="Proteomes" id="UP000677918"/>
    </source>
</evidence>
<protein>
    <recommendedName>
        <fullName evidence="3">Basal-body rod modification protein FlgD</fullName>
    </recommendedName>
</protein>
<comment type="function">
    <text evidence="3">Required for flagellar hook formation. May act as a scaffolding protein.</text>
</comment>
<dbReference type="RefSeq" id="WP_213411248.1">
    <property type="nucleotide sequence ID" value="NZ_BOVK01000016.1"/>
</dbReference>
<name>A0A8J4M194_9BACL</name>
<keyword evidence="6" id="KW-1185">Reference proteome</keyword>
<comment type="caution">
    <text evidence="5">The sequence shown here is derived from an EMBL/GenBank/DDBJ whole genome shotgun (WGS) entry which is preliminary data.</text>
</comment>
<gene>
    <name evidence="5" type="ORF">XYCOK13_14640</name>
</gene>
<dbReference type="InterPro" id="IPR005648">
    <property type="entry name" value="FlgD"/>
</dbReference>
<sequence length="210" mass="22658">MKSPIWPVYSKQNMPLSTEERKSNDVLGKDEFLKILITQLQNQDPSQPLQDREFIAQMAQFSSVEQLMNMSKEMGALRQSLGISSDLIGKEVSWLGLSGNSIVEMYGVVDSILFSNGIQYAKIGEHAIPIDEIIRVTIPEQPSPTDPADEVPDPDEGSGDPVEDVEEPGDGSDEPIGDADDPQSNPDDPADGEDDGTEQEGDPSAEGGAA</sequence>
<evidence type="ECO:0000256" key="3">
    <source>
        <dbReference type="RuleBase" id="RU362076"/>
    </source>
</evidence>
<dbReference type="Pfam" id="PF03963">
    <property type="entry name" value="FlgD"/>
    <property type="match status" value="1"/>
</dbReference>
<reference evidence="5" key="1">
    <citation type="submission" date="2021-04" db="EMBL/GenBank/DDBJ databases">
        <title>Draft genome sequence of Xylanibacillus composti strain K13.</title>
        <authorList>
            <person name="Uke A."/>
            <person name="Chhe C."/>
            <person name="Baramee S."/>
            <person name="Kosugi A."/>
        </authorList>
    </citation>
    <scope>NUCLEOTIDE SEQUENCE</scope>
    <source>
        <strain evidence="5">K13</strain>
    </source>
</reference>
<dbReference type="AlphaFoldDB" id="A0A8J4M194"/>
<keyword evidence="2 3" id="KW-1005">Bacterial flagellum biogenesis</keyword>
<dbReference type="EMBL" id="BOVK01000016">
    <property type="protein sequence ID" value="GIQ68640.1"/>
    <property type="molecule type" value="Genomic_DNA"/>
</dbReference>
<evidence type="ECO:0000256" key="2">
    <source>
        <dbReference type="ARBA" id="ARBA00022795"/>
    </source>
</evidence>
<feature type="compositionally biased region" description="Acidic residues" evidence="4">
    <location>
        <begin position="188"/>
        <end position="203"/>
    </location>
</feature>
<dbReference type="GO" id="GO:0044781">
    <property type="term" value="P:bacterial-type flagellum organization"/>
    <property type="evidence" value="ECO:0007669"/>
    <property type="project" value="UniProtKB-UniRule"/>
</dbReference>
<accession>A0A8J4M194</accession>
<organism evidence="5 6">
    <name type="scientific">Xylanibacillus composti</name>
    <dbReference type="NCBI Taxonomy" id="1572762"/>
    <lineage>
        <taxon>Bacteria</taxon>
        <taxon>Bacillati</taxon>
        <taxon>Bacillota</taxon>
        <taxon>Bacilli</taxon>
        <taxon>Bacillales</taxon>
        <taxon>Paenibacillaceae</taxon>
        <taxon>Xylanibacillus</taxon>
    </lineage>
</organism>
<feature type="region of interest" description="Disordered" evidence="4">
    <location>
        <begin position="139"/>
        <end position="210"/>
    </location>
</feature>